<evidence type="ECO:0000256" key="9">
    <source>
        <dbReference type="ARBA" id="ARBA00023146"/>
    </source>
</evidence>
<dbReference type="InterPro" id="IPR014729">
    <property type="entry name" value="Rossmann-like_a/b/a_fold"/>
</dbReference>
<dbReference type="EMBL" id="PQAP01000006">
    <property type="protein sequence ID" value="PWB75941.1"/>
    <property type="molecule type" value="Genomic_DNA"/>
</dbReference>
<evidence type="ECO:0000256" key="10">
    <source>
        <dbReference type="ARBA" id="ARBA00049339"/>
    </source>
</evidence>
<feature type="domain" description="DALR anticodon binding" evidence="13">
    <location>
        <begin position="480"/>
        <end position="602"/>
    </location>
</feature>
<dbReference type="Proteomes" id="UP000250918">
    <property type="component" value="Unassembled WGS sequence"/>
</dbReference>
<keyword evidence="7 11" id="KW-0067">ATP-binding</keyword>
<dbReference type="SUPFAM" id="SSF52374">
    <property type="entry name" value="Nucleotidylyl transferase"/>
    <property type="match status" value="1"/>
</dbReference>
<dbReference type="SMART" id="SM00836">
    <property type="entry name" value="DALR_1"/>
    <property type="match status" value="1"/>
</dbReference>
<evidence type="ECO:0000313" key="14">
    <source>
        <dbReference type="EMBL" id="PWB75941.1"/>
    </source>
</evidence>
<keyword evidence="6 11" id="KW-0547">Nucleotide-binding</keyword>
<dbReference type="EC" id="6.1.1.19" evidence="11"/>
<feature type="short sequence motif" description="'HIGH' region" evidence="11">
    <location>
        <begin position="144"/>
        <end position="154"/>
    </location>
</feature>
<evidence type="ECO:0000259" key="13">
    <source>
        <dbReference type="SMART" id="SM00836"/>
    </source>
</evidence>
<proteinExistence type="inferred from homology"/>
<dbReference type="AlphaFoldDB" id="A0A855XB06"/>
<evidence type="ECO:0000256" key="2">
    <source>
        <dbReference type="ARBA" id="ARBA00005594"/>
    </source>
</evidence>
<evidence type="ECO:0000256" key="1">
    <source>
        <dbReference type="ARBA" id="ARBA00004496"/>
    </source>
</evidence>
<evidence type="ECO:0000256" key="3">
    <source>
        <dbReference type="ARBA" id="ARBA00011245"/>
    </source>
</evidence>
<dbReference type="GO" id="GO:0004814">
    <property type="term" value="F:arginine-tRNA ligase activity"/>
    <property type="evidence" value="ECO:0007669"/>
    <property type="project" value="UniProtKB-UniRule"/>
</dbReference>
<gene>
    <name evidence="11 14" type="primary">argS</name>
    <name evidence="14" type="ORF">C3F09_01390</name>
</gene>
<organism evidence="14 15">
    <name type="scientific">candidate division GN15 bacterium</name>
    <dbReference type="NCBI Taxonomy" id="2072418"/>
    <lineage>
        <taxon>Bacteria</taxon>
        <taxon>candidate division GN15</taxon>
    </lineage>
</organism>
<accession>A0A855XB06</accession>
<dbReference type="GO" id="GO:0005737">
    <property type="term" value="C:cytoplasm"/>
    <property type="evidence" value="ECO:0007669"/>
    <property type="project" value="UniProtKB-SubCell"/>
</dbReference>
<keyword evidence="5 11" id="KW-0436">Ligase</keyword>
<dbReference type="Pfam" id="PF05746">
    <property type="entry name" value="DALR_1"/>
    <property type="match status" value="1"/>
</dbReference>
<dbReference type="Gene3D" id="3.40.50.620">
    <property type="entry name" value="HUPs"/>
    <property type="match status" value="1"/>
</dbReference>
<dbReference type="InterPro" id="IPR008909">
    <property type="entry name" value="DALR_anticod-bd"/>
</dbReference>
<dbReference type="HAMAP" id="MF_00123">
    <property type="entry name" value="Arg_tRNA_synth"/>
    <property type="match status" value="1"/>
</dbReference>
<evidence type="ECO:0000256" key="7">
    <source>
        <dbReference type="ARBA" id="ARBA00022840"/>
    </source>
</evidence>
<comment type="similarity">
    <text evidence="2 11 12">Belongs to the class-I aminoacyl-tRNA synthetase family.</text>
</comment>
<keyword evidence="9 11" id="KW-0030">Aminoacyl-tRNA synthetase</keyword>
<dbReference type="PANTHER" id="PTHR11956:SF5">
    <property type="entry name" value="ARGININE--TRNA LIGASE, CYTOPLASMIC"/>
    <property type="match status" value="1"/>
</dbReference>
<sequence>MSLEQDKDRFADAVAEAFRQSYPEQFETVGETGAFSAGEVRAKLEKPKDARMGRFALPVFPYLKLLRAKPDDVASRVAAAANSLLEEDGDSGLSISADGGYLNAKIDQVAQMRATLAEILRKQAAFGNSNDGAGKTILVEYSAPNIAKPFGVGHLRSTIIGNSLRLIFKKLGYHSVGLNYPGDWGTQFGKMIVAFRKWGSEESLQGNAVRNLLDLYVRFHKEAERDAALEDEARLAFKNLEDGEPEATKLWERFKTISYAEFDRIYTLLGVEFDVVYGESFLNDKMNAVIDRLKRDGLVTVSDGALIVDLKDPQLPPSLLRRSDGATLYQTRDLAGMVYRWERWHFHECLYVVGSSQADHFKQALKVIEMMETAEQLPEAQRMAQRLRHIGFGWVKFGGKAMKTREGTLIFLEEVIDEAVKLVREKIEEKNPDLKAIDETALMIGVGAVVFSQLSVRRHKDVNFDWDEVLSFEGETGPYLQYTHARLCSLLRNYGREVGAGVDFSLLDHEEEHRVVELLADFPDAIRDAAANYDSYYLATYLLRLAGAFNKVYQRKDSQGRIDKIISENRALTEARMALVISVVTVLREGLRLLGLKAPEEM</sequence>
<dbReference type="PRINTS" id="PR01038">
    <property type="entry name" value="TRNASYNTHARG"/>
</dbReference>
<dbReference type="InterPro" id="IPR035684">
    <property type="entry name" value="ArgRS_core"/>
</dbReference>
<dbReference type="Gene3D" id="1.10.730.10">
    <property type="entry name" value="Isoleucyl-tRNA Synthetase, Domain 1"/>
    <property type="match status" value="1"/>
</dbReference>
<dbReference type="NCBIfam" id="TIGR00456">
    <property type="entry name" value="argS"/>
    <property type="match status" value="1"/>
</dbReference>
<dbReference type="InterPro" id="IPR009080">
    <property type="entry name" value="tRNAsynth_Ia_anticodon-bd"/>
</dbReference>
<dbReference type="Gene3D" id="3.30.1360.70">
    <property type="entry name" value="Arginyl tRNA synthetase N-terminal domain"/>
    <property type="match status" value="1"/>
</dbReference>
<evidence type="ECO:0000256" key="8">
    <source>
        <dbReference type="ARBA" id="ARBA00022917"/>
    </source>
</evidence>
<evidence type="ECO:0000313" key="15">
    <source>
        <dbReference type="Proteomes" id="UP000250918"/>
    </source>
</evidence>
<evidence type="ECO:0000256" key="6">
    <source>
        <dbReference type="ARBA" id="ARBA00022741"/>
    </source>
</evidence>
<comment type="subcellular location">
    <subcellularLocation>
        <location evidence="1 11">Cytoplasm</location>
    </subcellularLocation>
</comment>
<reference evidence="14 15" key="1">
    <citation type="journal article" date="2018" name="ISME J.">
        <title>A methanotrophic archaeon couples anaerobic oxidation of methane to Fe(III) reduction.</title>
        <authorList>
            <person name="Cai C."/>
            <person name="Leu A.O."/>
            <person name="Xie G.J."/>
            <person name="Guo J."/>
            <person name="Feng Y."/>
            <person name="Zhao J.X."/>
            <person name="Tyson G.W."/>
            <person name="Yuan Z."/>
            <person name="Hu S."/>
        </authorList>
    </citation>
    <scope>NUCLEOTIDE SEQUENCE [LARGE SCALE GENOMIC DNA]</scope>
    <source>
        <strain evidence="14">FeB_12</strain>
    </source>
</reference>
<evidence type="ECO:0000256" key="4">
    <source>
        <dbReference type="ARBA" id="ARBA00022490"/>
    </source>
</evidence>
<dbReference type="InterPro" id="IPR001278">
    <property type="entry name" value="Arg-tRNA-ligase"/>
</dbReference>
<dbReference type="SUPFAM" id="SSF47323">
    <property type="entry name" value="Anticodon-binding domain of a subclass of class I aminoacyl-tRNA synthetases"/>
    <property type="match status" value="1"/>
</dbReference>
<dbReference type="InterPro" id="IPR036695">
    <property type="entry name" value="Arg-tRNA-synth_N_sf"/>
</dbReference>
<dbReference type="GO" id="GO:0006420">
    <property type="term" value="P:arginyl-tRNA aminoacylation"/>
    <property type="evidence" value="ECO:0007669"/>
    <property type="project" value="UniProtKB-UniRule"/>
</dbReference>
<dbReference type="Pfam" id="PF00750">
    <property type="entry name" value="tRNA-synt_1d"/>
    <property type="match status" value="1"/>
</dbReference>
<evidence type="ECO:0000256" key="12">
    <source>
        <dbReference type="RuleBase" id="RU363038"/>
    </source>
</evidence>
<evidence type="ECO:0000256" key="11">
    <source>
        <dbReference type="HAMAP-Rule" id="MF_00123"/>
    </source>
</evidence>
<name>A0A855XB06_9BACT</name>
<protein>
    <recommendedName>
        <fullName evidence="11">Arginine--tRNA ligase</fullName>
        <ecNumber evidence="11">6.1.1.19</ecNumber>
    </recommendedName>
    <alternativeName>
        <fullName evidence="11">Arginyl-tRNA synthetase</fullName>
        <shortName evidence="11">ArgRS</shortName>
    </alternativeName>
</protein>
<comment type="subunit">
    <text evidence="3 11">Monomer.</text>
</comment>
<dbReference type="SUPFAM" id="SSF55190">
    <property type="entry name" value="Arginyl-tRNA synthetase (ArgRS), N-terminal 'additional' domain"/>
    <property type="match status" value="1"/>
</dbReference>
<comment type="caution">
    <text evidence="14">The sequence shown here is derived from an EMBL/GenBank/DDBJ whole genome shotgun (WGS) entry which is preliminary data.</text>
</comment>
<comment type="catalytic activity">
    <reaction evidence="10 11">
        <text>tRNA(Arg) + L-arginine + ATP = L-arginyl-tRNA(Arg) + AMP + diphosphate</text>
        <dbReference type="Rhea" id="RHEA:20301"/>
        <dbReference type="Rhea" id="RHEA-COMP:9658"/>
        <dbReference type="Rhea" id="RHEA-COMP:9673"/>
        <dbReference type="ChEBI" id="CHEBI:30616"/>
        <dbReference type="ChEBI" id="CHEBI:32682"/>
        <dbReference type="ChEBI" id="CHEBI:33019"/>
        <dbReference type="ChEBI" id="CHEBI:78442"/>
        <dbReference type="ChEBI" id="CHEBI:78513"/>
        <dbReference type="ChEBI" id="CHEBI:456215"/>
        <dbReference type="EC" id="6.1.1.19"/>
    </reaction>
</comment>
<dbReference type="GO" id="GO:0005524">
    <property type="term" value="F:ATP binding"/>
    <property type="evidence" value="ECO:0007669"/>
    <property type="project" value="UniProtKB-UniRule"/>
</dbReference>
<keyword evidence="4 11" id="KW-0963">Cytoplasm</keyword>
<dbReference type="FunFam" id="1.10.730.10:FF:000006">
    <property type="entry name" value="Arginyl-tRNA synthetase 2, mitochondrial"/>
    <property type="match status" value="1"/>
</dbReference>
<evidence type="ECO:0000256" key="5">
    <source>
        <dbReference type="ARBA" id="ARBA00022598"/>
    </source>
</evidence>
<dbReference type="PANTHER" id="PTHR11956">
    <property type="entry name" value="ARGINYL-TRNA SYNTHETASE"/>
    <property type="match status" value="1"/>
</dbReference>
<dbReference type="FunFam" id="3.40.50.620:FF:000116">
    <property type="entry name" value="Arginine--tRNA ligase"/>
    <property type="match status" value="1"/>
</dbReference>
<keyword evidence="8 11" id="KW-0648">Protein biosynthesis</keyword>